<evidence type="ECO:0000256" key="4">
    <source>
        <dbReference type="ARBA" id="ARBA00022777"/>
    </source>
</evidence>
<dbReference type="CDD" id="cd04924">
    <property type="entry name" value="ACT_AK-Arch_2"/>
    <property type="match status" value="1"/>
</dbReference>
<dbReference type="PANTHER" id="PTHR21499">
    <property type="entry name" value="ASPARTATE KINASE"/>
    <property type="match status" value="1"/>
</dbReference>
<dbReference type="GO" id="GO:0009089">
    <property type="term" value="P:lysine biosynthetic process via diaminopimelate"/>
    <property type="evidence" value="ECO:0007669"/>
    <property type="project" value="UniProtKB-UniPathway"/>
</dbReference>
<keyword evidence="3" id="KW-0547">Nucleotide-binding</keyword>
<keyword evidence="5" id="KW-0067">ATP-binding</keyword>
<organism evidence="10 11">
    <name type="scientific">Candidatus Nitrososphaera evergladensis SR1</name>
    <dbReference type="NCBI Taxonomy" id="1459636"/>
    <lineage>
        <taxon>Archaea</taxon>
        <taxon>Nitrososphaerota</taxon>
        <taxon>Nitrososphaeria</taxon>
        <taxon>Nitrososphaerales</taxon>
        <taxon>Nitrososphaeraceae</taxon>
        <taxon>Nitrososphaera</taxon>
    </lineage>
</organism>
<dbReference type="HOGENOM" id="CLU_009116_6_0_2"/>
<evidence type="ECO:0000256" key="2">
    <source>
        <dbReference type="ARBA" id="ARBA00022679"/>
    </source>
</evidence>
<dbReference type="UniPathway" id="UPA00034">
    <property type="reaction ID" value="UER00015"/>
</dbReference>
<dbReference type="SUPFAM" id="SSF53633">
    <property type="entry name" value="Carbamate kinase-like"/>
    <property type="match status" value="1"/>
</dbReference>
<dbReference type="InterPro" id="IPR005260">
    <property type="entry name" value="Asp_kin_monofn"/>
</dbReference>
<accession>A0A075MUM1</accession>
<dbReference type="GO" id="GO:0009088">
    <property type="term" value="P:threonine biosynthetic process"/>
    <property type="evidence" value="ECO:0007669"/>
    <property type="project" value="UniProtKB-UniPathway"/>
</dbReference>
<dbReference type="OrthoDB" id="8904at2157"/>
<dbReference type="PROSITE" id="PS51671">
    <property type="entry name" value="ACT"/>
    <property type="match status" value="1"/>
</dbReference>
<dbReference type="NCBIfam" id="TIGR00657">
    <property type="entry name" value="asp_kinases"/>
    <property type="match status" value="1"/>
</dbReference>
<comment type="similarity">
    <text evidence="1 7">Belongs to the aspartokinase family.</text>
</comment>
<evidence type="ECO:0000256" key="1">
    <source>
        <dbReference type="ARBA" id="ARBA00010122"/>
    </source>
</evidence>
<protein>
    <recommendedName>
        <fullName evidence="7">Aspartokinase</fullName>
        <ecNumber evidence="7">2.7.2.4</ecNumber>
    </recommendedName>
</protein>
<keyword evidence="11" id="KW-1185">Reference proteome</keyword>
<dbReference type="Gene3D" id="3.30.70.260">
    <property type="match status" value="1"/>
</dbReference>
<dbReference type="Pfam" id="PF22468">
    <property type="entry name" value="ACT_9"/>
    <property type="match status" value="2"/>
</dbReference>
<dbReference type="GO" id="GO:0005524">
    <property type="term" value="F:ATP binding"/>
    <property type="evidence" value="ECO:0007669"/>
    <property type="project" value="UniProtKB-KW"/>
</dbReference>
<comment type="pathway">
    <text evidence="8">Amino-acid biosynthesis; L-threonine biosynthesis; L-threonine from L-aspartate: step 1/5.</text>
</comment>
<sequence>MIIVMKFGGTAVDSPDKVRHVAQLIKSHKAGNDVVCVVSAVRGMTDGLLSIADSVRRGDRTSIEDFVKKSLKTHTDIVNGAISDKKLREDALASMKKTIGELEDVLGGIVLLGEVTPKSLDYLMSFGERLSTPIVAYALADMGVDSEYLTGKEAGIVTDSNFGEARPLMDTTKLRVSHRLGPVTKRGAVPVITGFIGADQHGNTTTIGRGGSDYTATIVAASIGASEVWLWSDVDGLMTADPKIVKGAQVLKEVSFAEAMEMALFGAKYMHPRALEPVMDTKIPIRIRNTFNVKHPGTVITQNPSRDSQKIVKSVSAIRHTALIDVSGGGMVGAPGTAAKIFDTLAKNRVNIMMISQSPSESSISMVVRKSDLDKATTTLELNLLGKVIKQVNVSDDVAVIAVVGSGMRGIKGVAAKVFGAVAKRKINVIMIAQGSSELNLAFVVNDSDCEGAVNALHDEFGLGKTRVRK</sequence>
<dbReference type="PIRSF" id="PIRSF000726">
    <property type="entry name" value="Asp_kin"/>
    <property type="match status" value="1"/>
</dbReference>
<dbReference type="AlphaFoldDB" id="A0A075MUM1"/>
<dbReference type="Pfam" id="PF00696">
    <property type="entry name" value="AA_kinase"/>
    <property type="match status" value="1"/>
</dbReference>
<dbReference type="PANTHER" id="PTHR21499:SF59">
    <property type="entry name" value="ASPARTOKINASE"/>
    <property type="match status" value="1"/>
</dbReference>
<dbReference type="NCBIfam" id="TIGR00656">
    <property type="entry name" value="asp_kin_monofn"/>
    <property type="match status" value="1"/>
</dbReference>
<dbReference type="InterPro" id="IPR001048">
    <property type="entry name" value="Asp/Glu/Uridylate_kinase"/>
</dbReference>
<dbReference type="InterPro" id="IPR036393">
    <property type="entry name" value="AceGlu_kinase-like_sf"/>
</dbReference>
<feature type="domain" description="ACT" evidence="9">
    <location>
        <begin position="326"/>
        <end position="403"/>
    </location>
</feature>
<proteinExistence type="inferred from homology"/>
<keyword evidence="4 7" id="KW-0418">Kinase</keyword>
<dbReference type="NCBIfam" id="NF004938">
    <property type="entry name" value="PRK06291.1"/>
    <property type="match status" value="1"/>
</dbReference>
<evidence type="ECO:0000256" key="6">
    <source>
        <dbReference type="ARBA" id="ARBA00047872"/>
    </source>
</evidence>
<dbReference type="UniPathway" id="UPA00050">
    <property type="reaction ID" value="UER00461"/>
</dbReference>
<dbReference type="EMBL" id="CP007174">
    <property type="protein sequence ID" value="AIF83009.1"/>
    <property type="molecule type" value="Genomic_DNA"/>
</dbReference>
<dbReference type="Gene3D" id="3.30.2130.10">
    <property type="entry name" value="VC0802-like"/>
    <property type="match status" value="1"/>
</dbReference>
<dbReference type="Gene3D" id="3.40.1160.10">
    <property type="entry name" value="Acetylglutamate kinase-like"/>
    <property type="match status" value="1"/>
</dbReference>
<reference evidence="10 11" key="1">
    <citation type="journal article" date="2014" name="PLoS ONE">
        <title>Genome Sequence of Candidatus Nitrososphaera evergladensis from Group I.1b Enriched from Everglades Soil Reveals Novel Genomic Features of the Ammonia-Oxidizing Archaea.</title>
        <authorList>
            <person name="Zhalnina K.V."/>
            <person name="Dias R."/>
            <person name="Leonard M.T."/>
            <person name="Dorr de Quadros P."/>
            <person name="Camargo F.A."/>
            <person name="Drew J.C."/>
            <person name="Farmerie W.G."/>
            <person name="Daroub S.H."/>
            <person name="Triplett E.W."/>
        </authorList>
    </citation>
    <scope>NUCLEOTIDE SEQUENCE [LARGE SCALE GENOMIC DNA]</scope>
    <source>
        <strain evidence="10 11">SR1</strain>
    </source>
</reference>
<dbReference type="GO" id="GO:0009090">
    <property type="term" value="P:homoserine biosynthetic process"/>
    <property type="evidence" value="ECO:0007669"/>
    <property type="project" value="TreeGrafter"/>
</dbReference>
<dbReference type="GO" id="GO:0005829">
    <property type="term" value="C:cytosol"/>
    <property type="evidence" value="ECO:0007669"/>
    <property type="project" value="TreeGrafter"/>
</dbReference>
<dbReference type="Proteomes" id="UP000028194">
    <property type="component" value="Chromosome"/>
</dbReference>
<dbReference type="STRING" id="1459636.NTE_00933"/>
<comment type="catalytic activity">
    <reaction evidence="6 7">
        <text>L-aspartate + ATP = 4-phospho-L-aspartate + ADP</text>
        <dbReference type="Rhea" id="RHEA:23776"/>
        <dbReference type="ChEBI" id="CHEBI:29991"/>
        <dbReference type="ChEBI" id="CHEBI:30616"/>
        <dbReference type="ChEBI" id="CHEBI:57535"/>
        <dbReference type="ChEBI" id="CHEBI:456216"/>
        <dbReference type="EC" id="2.7.2.4"/>
    </reaction>
</comment>
<gene>
    <name evidence="10" type="ORF">NTE_00933</name>
</gene>
<evidence type="ECO:0000256" key="8">
    <source>
        <dbReference type="RuleBase" id="RU004249"/>
    </source>
</evidence>
<keyword evidence="2 7" id="KW-0808">Transferase</keyword>
<dbReference type="InterPro" id="IPR054352">
    <property type="entry name" value="ACT_Aspartokinase"/>
</dbReference>
<dbReference type="InterPro" id="IPR045865">
    <property type="entry name" value="ACT-like_dom_sf"/>
</dbReference>
<comment type="pathway">
    <text evidence="8">Amino-acid biosynthesis; L-lysine biosynthesis via DAP pathway; (S)-tetrahydrodipicolinate from L-aspartate: step 1/4.</text>
</comment>
<dbReference type="GO" id="GO:0004072">
    <property type="term" value="F:aspartate kinase activity"/>
    <property type="evidence" value="ECO:0007669"/>
    <property type="project" value="UniProtKB-EC"/>
</dbReference>
<dbReference type="InterPro" id="IPR001341">
    <property type="entry name" value="Asp_kinase"/>
</dbReference>
<dbReference type="KEGG" id="nev:NTE_00933"/>
<dbReference type="InterPro" id="IPR002912">
    <property type="entry name" value="ACT_dom"/>
</dbReference>
<evidence type="ECO:0000256" key="3">
    <source>
        <dbReference type="ARBA" id="ARBA00022741"/>
    </source>
</evidence>
<name>A0A075MUM1_9ARCH</name>
<dbReference type="SUPFAM" id="SSF55021">
    <property type="entry name" value="ACT-like"/>
    <property type="match status" value="2"/>
</dbReference>
<dbReference type="EC" id="2.7.2.4" evidence="7"/>
<keyword evidence="8" id="KW-0028">Amino-acid biosynthesis</keyword>
<dbReference type="FunFam" id="3.30.2130.10:FF:000001">
    <property type="entry name" value="Bifunctional aspartokinase/homoserine dehydrogenase"/>
    <property type="match status" value="1"/>
</dbReference>
<evidence type="ECO:0000259" key="9">
    <source>
        <dbReference type="PROSITE" id="PS51671"/>
    </source>
</evidence>
<evidence type="ECO:0000313" key="10">
    <source>
        <dbReference type="EMBL" id="AIF83009.1"/>
    </source>
</evidence>
<evidence type="ECO:0000313" key="11">
    <source>
        <dbReference type="Proteomes" id="UP000028194"/>
    </source>
</evidence>
<evidence type="ECO:0000256" key="5">
    <source>
        <dbReference type="ARBA" id="ARBA00022840"/>
    </source>
</evidence>
<dbReference type="eggNOG" id="arCOG00861">
    <property type="taxonomic scope" value="Archaea"/>
</dbReference>
<evidence type="ECO:0000256" key="7">
    <source>
        <dbReference type="RuleBase" id="RU003448"/>
    </source>
</evidence>
<comment type="pathway">
    <text evidence="8">Amino-acid biosynthesis; L-methionine biosynthesis via de novo pathway; L-homoserine from L-aspartate: step 1/3.</text>
</comment>
<dbReference type="UniPathway" id="UPA00051">
    <property type="reaction ID" value="UER00462"/>
</dbReference>